<dbReference type="PANTHER" id="PTHR30616">
    <property type="entry name" value="UNCHARACTERIZED PROTEIN YFIH"/>
    <property type="match status" value="1"/>
</dbReference>
<evidence type="ECO:0000313" key="12">
    <source>
        <dbReference type="EMBL" id="MET3750402.1"/>
    </source>
</evidence>
<dbReference type="SUPFAM" id="SSF64438">
    <property type="entry name" value="CNF1/YfiH-like putative cysteine hydrolases"/>
    <property type="match status" value="1"/>
</dbReference>
<evidence type="ECO:0000313" key="13">
    <source>
        <dbReference type="Proteomes" id="UP001549106"/>
    </source>
</evidence>
<protein>
    <recommendedName>
        <fullName evidence="11">Purine nucleoside phosphorylase</fullName>
    </recommendedName>
</protein>
<evidence type="ECO:0000256" key="8">
    <source>
        <dbReference type="ARBA" id="ARBA00047989"/>
    </source>
</evidence>
<evidence type="ECO:0000256" key="1">
    <source>
        <dbReference type="ARBA" id="ARBA00000553"/>
    </source>
</evidence>
<comment type="catalytic activity">
    <reaction evidence="8">
        <text>adenosine + H2O + H(+) = inosine + NH4(+)</text>
        <dbReference type="Rhea" id="RHEA:24408"/>
        <dbReference type="ChEBI" id="CHEBI:15377"/>
        <dbReference type="ChEBI" id="CHEBI:15378"/>
        <dbReference type="ChEBI" id="CHEBI:16335"/>
        <dbReference type="ChEBI" id="CHEBI:17596"/>
        <dbReference type="ChEBI" id="CHEBI:28938"/>
        <dbReference type="EC" id="3.5.4.4"/>
    </reaction>
    <physiologicalReaction direction="left-to-right" evidence="8">
        <dbReference type="Rhea" id="RHEA:24409"/>
    </physiologicalReaction>
</comment>
<comment type="similarity">
    <text evidence="3 11">Belongs to the purine nucleoside phosphorylase YfiH/LACC1 family.</text>
</comment>
<evidence type="ECO:0000256" key="5">
    <source>
        <dbReference type="ARBA" id="ARBA00022723"/>
    </source>
</evidence>
<comment type="catalytic activity">
    <reaction evidence="9">
        <text>adenosine + phosphate = alpha-D-ribose 1-phosphate + adenine</text>
        <dbReference type="Rhea" id="RHEA:27642"/>
        <dbReference type="ChEBI" id="CHEBI:16335"/>
        <dbReference type="ChEBI" id="CHEBI:16708"/>
        <dbReference type="ChEBI" id="CHEBI:43474"/>
        <dbReference type="ChEBI" id="CHEBI:57720"/>
        <dbReference type="EC" id="2.4.2.1"/>
    </reaction>
    <physiologicalReaction direction="left-to-right" evidence="9">
        <dbReference type="Rhea" id="RHEA:27643"/>
    </physiologicalReaction>
</comment>
<accession>A0ABV2M4V3</accession>
<proteinExistence type="inferred from homology"/>
<dbReference type="Gene3D" id="3.60.140.10">
    <property type="entry name" value="CNF1/YfiH-like putative cysteine hydrolases"/>
    <property type="match status" value="1"/>
</dbReference>
<evidence type="ECO:0000256" key="2">
    <source>
        <dbReference type="ARBA" id="ARBA00003215"/>
    </source>
</evidence>
<dbReference type="RefSeq" id="WP_022067181.1">
    <property type="nucleotide sequence ID" value="NZ_JANJZT010000010.1"/>
</dbReference>
<comment type="caution">
    <text evidence="12">The sequence shown here is derived from an EMBL/GenBank/DDBJ whole genome shotgun (WGS) entry which is preliminary data.</text>
</comment>
<keyword evidence="7" id="KW-0862">Zinc</keyword>
<evidence type="ECO:0000256" key="4">
    <source>
        <dbReference type="ARBA" id="ARBA00022679"/>
    </source>
</evidence>
<comment type="catalytic activity">
    <reaction evidence="10">
        <text>S-methyl-5'-thioadenosine + phosphate = 5-(methylsulfanyl)-alpha-D-ribose 1-phosphate + adenine</text>
        <dbReference type="Rhea" id="RHEA:11852"/>
        <dbReference type="ChEBI" id="CHEBI:16708"/>
        <dbReference type="ChEBI" id="CHEBI:17509"/>
        <dbReference type="ChEBI" id="CHEBI:43474"/>
        <dbReference type="ChEBI" id="CHEBI:58533"/>
        <dbReference type="EC" id="2.4.2.28"/>
    </reaction>
    <physiologicalReaction direction="left-to-right" evidence="10">
        <dbReference type="Rhea" id="RHEA:11853"/>
    </physiologicalReaction>
</comment>
<organism evidence="12 13">
    <name type="scientific">Blautia caecimuris</name>
    <dbReference type="NCBI Taxonomy" id="1796615"/>
    <lineage>
        <taxon>Bacteria</taxon>
        <taxon>Bacillati</taxon>
        <taxon>Bacillota</taxon>
        <taxon>Clostridia</taxon>
        <taxon>Lachnospirales</taxon>
        <taxon>Lachnospiraceae</taxon>
        <taxon>Blautia</taxon>
    </lineage>
</organism>
<reference evidence="12 13" key="1">
    <citation type="submission" date="2024-06" db="EMBL/GenBank/DDBJ databases">
        <title>Genomic Encyclopedia of Type Strains, Phase IV (KMG-IV): sequencing the most valuable type-strain genomes for metagenomic binning, comparative biology and taxonomic classification.</title>
        <authorList>
            <person name="Goeker M."/>
        </authorList>
    </citation>
    <scope>NUCLEOTIDE SEQUENCE [LARGE SCALE GENOMIC DNA]</scope>
    <source>
        <strain evidence="12 13">DSM 29492</strain>
    </source>
</reference>
<dbReference type="EMBL" id="JBEPMJ010000010">
    <property type="protein sequence ID" value="MET3750402.1"/>
    <property type="molecule type" value="Genomic_DNA"/>
</dbReference>
<evidence type="ECO:0000256" key="9">
    <source>
        <dbReference type="ARBA" id="ARBA00048968"/>
    </source>
</evidence>
<evidence type="ECO:0000256" key="6">
    <source>
        <dbReference type="ARBA" id="ARBA00022801"/>
    </source>
</evidence>
<keyword evidence="13" id="KW-1185">Reference proteome</keyword>
<dbReference type="InterPro" id="IPR011324">
    <property type="entry name" value="Cytotoxic_necrot_fac-like_cat"/>
</dbReference>
<keyword evidence="5" id="KW-0479">Metal-binding</keyword>
<evidence type="ECO:0000256" key="7">
    <source>
        <dbReference type="ARBA" id="ARBA00022833"/>
    </source>
</evidence>
<comment type="function">
    <text evidence="2">Purine nucleoside enzyme that catalyzes the phosphorolysis of adenosine and inosine nucleosides, yielding D-ribose 1-phosphate and the respective free bases, adenine and hypoxanthine. Also catalyzes the phosphorolysis of S-methyl-5'-thioadenosine into adenine and S-methyl-5-thio-alpha-D-ribose 1-phosphate. Also has adenosine deaminase activity.</text>
</comment>
<evidence type="ECO:0000256" key="10">
    <source>
        <dbReference type="ARBA" id="ARBA00049893"/>
    </source>
</evidence>
<dbReference type="PANTHER" id="PTHR30616:SF2">
    <property type="entry name" value="PURINE NUCLEOSIDE PHOSPHORYLASE LACC1"/>
    <property type="match status" value="1"/>
</dbReference>
<dbReference type="NCBIfam" id="TIGR00726">
    <property type="entry name" value="peptidoglycan editing factor PgeF"/>
    <property type="match status" value="1"/>
</dbReference>
<gene>
    <name evidence="12" type="ORF">ABID24_001651</name>
</gene>
<evidence type="ECO:0000256" key="3">
    <source>
        <dbReference type="ARBA" id="ARBA00007353"/>
    </source>
</evidence>
<dbReference type="Proteomes" id="UP001549106">
    <property type="component" value="Unassembled WGS sequence"/>
</dbReference>
<sequence>MKILWHQENMPHMNVRKNKGVTYLTWPEFEKIPGFVHGFSTRLGGVSEGIYSSMNLSFTRGDKEEAVRENYNRISAALGFSPEDIVTSDQTHTANVRVITAEDRGNGITKPRPYTDVDGMITNVPGLVLATFYADCVPLYFADPVHKAVGLSHSGWRGTAAGIGAVTVKELQKHYGTRPEDIYAAVGPSICQDCYEVSEDVILEFQKTFSRELWKDIFYRKENGKYQLNLWEANRQILLGAGILPEHISMPNLCTCCNPEFLYSHRASQGKRGNLGAFLGIKR</sequence>
<name>A0ABV2M4V3_9FIRM</name>
<dbReference type="InterPro" id="IPR038371">
    <property type="entry name" value="Cu_polyphenol_OxRdtase_sf"/>
</dbReference>
<dbReference type="InterPro" id="IPR003730">
    <property type="entry name" value="Cu_polyphenol_OxRdtase"/>
</dbReference>
<keyword evidence="6" id="KW-0378">Hydrolase</keyword>
<keyword evidence="4" id="KW-0808">Transferase</keyword>
<dbReference type="CDD" id="cd16833">
    <property type="entry name" value="YfiH"/>
    <property type="match status" value="1"/>
</dbReference>
<dbReference type="Pfam" id="PF02578">
    <property type="entry name" value="Cu-oxidase_4"/>
    <property type="match status" value="1"/>
</dbReference>
<comment type="catalytic activity">
    <reaction evidence="1">
        <text>inosine + phosphate = alpha-D-ribose 1-phosphate + hypoxanthine</text>
        <dbReference type="Rhea" id="RHEA:27646"/>
        <dbReference type="ChEBI" id="CHEBI:17368"/>
        <dbReference type="ChEBI" id="CHEBI:17596"/>
        <dbReference type="ChEBI" id="CHEBI:43474"/>
        <dbReference type="ChEBI" id="CHEBI:57720"/>
        <dbReference type="EC" id="2.4.2.1"/>
    </reaction>
    <physiologicalReaction direction="left-to-right" evidence="1">
        <dbReference type="Rhea" id="RHEA:27647"/>
    </physiologicalReaction>
</comment>
<evidence type="ECO:0000256" key="11">
    <source>
        <dbReference type="RuleBase" id="RU361274"/>
    </source>
</evidence>